<name>A0ABW8TEC8_9CLOT</name>
<proteinExistence type="predicted"/>
<feature type="domain" description="HTH cro/C1-type" evidence="1">
    <location>
        <begin position="11"/>
        <end position="49"/>
    </location>
</feature>
<gene>
    <name evidence="2" type="ORF">ACJDT4_10515</name>
</gene>
<reference evidence="2 3" key="1">
    <citation type="submission" date="2024-11" db="EMBL/GenBank/DDBJ databases">
        <authorList>
            <person name="Heng Y.C."/>
            <person name="Lim A.C.H."/>
            <person name="Lee J.K.Y."/>
            <person name="Kittelmann S."/>
        </authorList>
    </citation>
    <scope>NUCLEOTIDE SEQUENCE [LARGE SCALE GENOMIC DNA]</scope>
    <source>
        <strain evidence="2 3">WILCCON 0114</strain>
    </source>
</reference>
<dbReference type="Gene3D" id="1.10.260.40">
    <property type="entry name" value="lambda repressor-like DNA-binding domains"/>
    <property type="match status" value="1"/>
</dbReference>
<dbReference type="PROSITE" id="PS50943">
    <property type="entry name" value="HTH_CROC1"/>
    <property type="match status" value="1"/>
</dbReference>
<dbReference type="RefSeq" id="WP_406787518.1">
    <property type="nucleotide sequence ID" value="NZ_JBJIAA010000008.1"/>
</dbReference>
<protein>
    <submittedName>
        <fullName evidence="2">Multiprotein-bridging factor 1 family protein</fullName>
    </submittedName>
</protein>
<dbReference type="InterPro" id="IPR001387">
    <property type="entry name" value="Cro/C1-type_HTH"/>
</dbReference>
<dbReference type="SUPFAM" id="SSF47413">
    <property type="entry name" value="lambda repressor-like DNA-binding domains"/>
    <property type="match status" value="1"/>
</dbReference>
<sequence length="428" mass="49429">MENKALFGDLLSQLLELRGWTASKLAREINVDGSYVRKWIRGERTPALKSDYVEKISGCLSNGMDEKVYMNYIESLGYKVETGILDILMEAQINSLTLNKKYNSPIKKRNNLSKVPSFVKGKEEVFKYASMILNAAYENNSCNKEIFMTFQGEKDILDGYEKTHDYFINIVSKLVTKGWNIKHLWRLKDNDARIATLVRNITELLKLEKGYEPRYFIKYGTITPPSEFIIVGSLAAILFISDETSEYISSAFFYTNRDEVEALRKHVFLMSLQTVPIINYKYDKNLYNIINGNGDIFSIDTEERFALHKINDEEILRNHNIKEIIVVQNVSDKSNLNCFKNMLNLLENCPNYEIAILDKIPLTRKIPKFMLLKENAKLIIKVGEEEASVEETITIGGFKEFFMSIWDGISPINKDRQYSIKWIKGKIG</sequence>
<dbReference type="Proteomes" id="UP001623592">
    <property type="component" value="Unassembled WGS sequence"/>
</dbReference>
<dbReference type="SMART" id="SM00530">
    <property type="entry name" value="HTH_XRE"/>
    <property type="match status" value="1"/>
</dbReference>
<dbReference type="EMBL" id="JBJIAA010000008">
    <property type="protein sequence ID" value="MFL0250854.1"/>
    <property type="molecule type" value="Genomic_DNA"/>
</dbReference>
<accession>A0ABW8TEC8</accession>
<evidence type="ECO:0000313" key="2">
    <source>
        <dbReference type="EMBL" id="MFL0250854.1"/>
    </source>
</evidence>
<keyword evidence="3" id="KW-1185">Reference proteome</keyword>
<comment type="caution">
    <text evidence="2">The sequence shown here is derived from an EMBL/GenBank/DDBJ whole genome shotgun (WGS) entry which is preliminary data.</text>
</comment>
<dbReference type="CDD" id="cd00093">
    <property type="entry name" value="HTH_XRE"/>
    <property type="match status" value="1"/>
</dbReference>
<evidence type="ECO:0000313" key="3">
    <source>
        <dbReference type="Proteomes" id="UP001623592"/>
    </source>
</evidence>
<evidence type="ECO:0000259" key="1">
    <source>
        <dbReference type="PROSITE" id="PS50943"/>
    </source>
</evidence>
<organism evidence="2 3">
    <name type="scientific">Clostridium neuense</name>
    <dbReference type="NCBI Taxonomy" id="1728934"/>
    <lineage>
        <taxon>Bacteria</taxon>
        <taxon>Bacillati</taxon>
        <taxon>Bacillota</taxon>
        <taxon>Clostridia</taxon>
        <taxon>Eubacteriales</taxon>
        <taxon>Clostridiaceae</taxon>
        <taxon>Clostridium</taxon>
    </lineage>
</organism>
<dbReference type="Pfam" id="PF01381">
    <property type="entry name" value="HTH_3"/>
    <property type="match status" value="1"/>
</dbReference>
<dbReference type="InterPro" id="IPR010982">
    <property type="entry name" value="Lambda_DNA-bd_dom_sf"/>
</dbReference>